<dbReference type="InterPro" id="IPR011611">
    <property type="entry name" value="PfkB_dom"/>
</dbReference>
<evidence type="ECO:0000256" key="5">
    <source>
        <dbReference type="ARBA" id="ARBA00022840"/>
    </source>
</evidence>
<keyword evidence="3" id="KW-0547">Nucleotide-binding</keyword>
<reference evidence="9" key="1">
    <citation type="journal article" date="2019" name="Int. J. Syst. Evol. Microbiol.">
        <title>The Global Catalogue of Microorganisms (GCM) 10K type strain sequencing project: providing services to taxonomists for standard genome sequencing and annotation.</title>
        <authorList>
            <consortium name="The Broad Institute Genomics Platform"/>
            <consortium name="The Broad Institute Genome Sequencing Center for Infectious Disease"/>
            <person name="Wu L."/>
            <person name="Ma J."/>
        </authorList>
    </citation>
    <scope>NUCLEOTIDE SEQUENCE [LARGE SCALE GENOMIC DNA]</scope>
    <source>
        <strain evidence="9">JCM 6835</strain>
    </source>
</reference>
<evidence type="ECO:0000256" key="4">
    <source>
        <dbReference type="ARBA" id="ARBA00022777"/>
    </source>
</evidence>
<feature type="domain" description="Carbohydrate kinase PfkB" evidence="7">
    <location>
        <begin position="3"/>
        <end position="301"/>
    </location>
</feature>
<keyword evidence="5" id="KW-0067">ATP-binding</keyword>
<dbReference type="GO" id="GO:0016301">
    <property type="term" value="F:kinase activity"/>
    <property type="evidence" value="ECO:0007669"/>
    <property type="project" value="UniProtKB-KW"/>
</dbReference>
<dbReference type="InterPro" id="IPR050306">
    <property type="entry name" value="PfkB_Carbo_kinase"/>
</dbReference>
<evidence type="ECO:0000313" key="9">
    <source>
        <dbReference type="Proteomes" id="UP001501666"/>
    </source>
</evidence>
<name>A0ABP6DCJ3_9ACTN</name>
<evidence type="ECO:0000313" key="8">
    <source>
        <dbReference type="EMBL" id="GAA2641412.1"/>
    </source>
</evidence>
<dbReference type="InterPro" id="IPR029056">
    <property type="entry name" value="Ribokinase-like"/>
</dbReference>
<dbReference type="PRINTS" id="PR00990">
    <property type="entry name" value="RIBOKINASE"/>
</dbReference>
<protein>
    <submittedName>
        <fullName evidence="8">Carbohydrate kinase</fullName>
    </submittedName>
</protein>
<keyword evidence="4 6" id="KW-0418">Kinase</keyword>
<comment type="similarity">
    <text evidence="1 6">Belongs to the carbohydrate kinase PfkB family.</text>
</comment>
<evidence type="ECO:0000256" key="1">
    <source>
        <dbReference type="ARBA" id="ARBA00010688"/>
    </source>
</evidence>
<dbReference type="Proteomes" id="UP001501666">
    <property type="component" value="Unassembled WGS sequence"/>
</dbReference>
<proteinExistence type="inferred from homology"/>
<keyword evidence="9" id="KW-1185">Reference proteome</keyword>
<dbReference type="PANTHER" id="PTHR43085:SF1">
    <property type="entry name" value="PSEUDOURIDINE KINASE-RELATED"/>
    <property type="match status" value="1"/>
</dbReference>
<dbReference type="InterPro" id="IPR002139">
    <property type="entry name" value="Ribo/fructo_kinase"/>
</dbReference>
<evidence type="ECO:0000256" key="6">
    <source>
        <dbReference type="RuleBase" id="RU003704"/>
    </source>
</evidence>
<dbReference type="Gene3D" id="3.40.1190.20">
    <property type="match status" value="1"/>
</dbReference>
<comment type="caution">
    <text evidence="8">The sequence shown here is derived from an EMBL/GenBank/DDBJ whole genome shotgun (WGS) entry which is preliminary data.</text>
</comment>
<dbReference type="EMBL" id="BAAATE010000001">
    <property type="protein sequence ID" value="GAA2641412.1"/>
    <property type="molecule type" value="Genomic_DNA"/>
</dbReference>
<dbReference type="SUPFAM" id="SSF53613">
    <property type="entry name" value="Ribokinase-like"/>
    <property type="match status" value="1"/>
</dbReference>
<dbReference type="RefSeq" id="WP_346142193.1">
    <property type="nucleotide sequence ID" value="NZ_BAAATE010000001.1"/>
</dbReference>
<sequence>MTVAVLGECVADAFTDPDHARHGELALRVIPGGGPANAAVALARLGTGARYLGRVSTDPFGRLFTERLTASGVDLSWVVTAAEPSTLAVATLDGEGRASYSFHAEGTADWQWTAEELAAVDLGGIAAVHTGSLALVREPGAARIEEFLARARPSATISMDPNIRPLLVDPGVYRAAMPRWAALADIVKVSEEDLAHLGSLDGFCVGLHAAGVRLVLVTRGADGVTASLDGERMDVAAPAVEVADTVGAGDAFTAGLLHRLDSLGRLGGRLSTLGAAELRDALAFAVRVAALTCTVAGANPPWAAALTPAVTPGANDET</sequence>
<dbReference type="CDD" id="cd01167">
    <property type="entry name" value="bac_FRK"/>
    <property type="match status" value="1"/>
</dbReference>
<accession>A0ABP6DCJ3</accession>
<gene>
    <name evidence="8" type="ORF">GCM10010412_000330</name>
</gene>
<dbReference type="PROSITE" id="PS00584">
    <property type="entry name" value="PFKB_KINASES_2"/>
    <property type="match status" value="1"/>
</dbReference>
<dbReference type="Pfam" id="PF00294">
    <property type="entry name" value="PfkB"/>
    <property type="match status" value="1"/>
</dbReference>
<organism evidence="8 9">
    <name type="scientific">Nonomuraea recticatena</name>
    <dbReference type="NCBI Taxonomy" id="46178"/>
    <lineage>
        <taxon>Bacteria</taxon>
        <taxon>Bacillati</taxon>
        <taxon>Actinomycetota</taxon>
        <taxon>Actinomycetes</taxon>
        <taxon>Streptosporangiales</taxon>
        <taxon>Streptosporangiaceae</taxon>
        <taxon>Nonomuraea</taxon>
    </lineage>
</organism>
<dbReference type="InterPro" id="IPR002173">
    <property type="entry name" value="Carboh/pur_kinase_PfkB_CS"/>
</dbReference>
<evidence type="ECO:0000256" key="3">
    <source>
        <dbReference type="ARBA" id="ARBA00022741"/>
    </source>
</evidence>
<evidence type="ECO:0000256" key="2">
    <source>
        <dbReference type="ARBA" id="ARBA00022679"/>
    </source>
</evidence>
<evidence type="ECO:0000259" key="7">
    <source>
        <dbReference type="Pfam" id="PF00294"/>
    </source>
</evidence>
<dbReference type="PANTHER" id="PTHR43085">
    <property type="entry name" value="HEXOKINASE FAMILY MEMBER"/>
    <property type="match status" value="1"/>
</dbReference>
<keyword evidence="2 6" id="KW-0808">Transferase</keyword>